<dbReference type="FunCoup" id="T1G2G4">
    <property type="interactions" value="29"/>
</dbReference>
<gene>
    <name evidence="16" type="primary">20215262</name>
    <name evidence="15" type="ORF">HELRODRAFT_76186</name>
</gene>
<evidence type="ECO:0000256" key="9">
    <source>
        <dbReference type="ARBA" id="ARBA00023136"/>
    </source>
</evidence>
<feature type="region of interest" description="Disordered" evidence="13">
    <location>
        <begin position="808"/>
        <end position="865"/>
    </location>
</feature>
<organism evidence="16 17">
    <name type="scientific">Helobdella robusta</name>
    <name type="common">Californian leech</name>
    <dbReference type="NCBI Taxonomy" id="6412"/>
    <lineage>
        <taxon>Eukaryota</taxon>
        <taxon>Metazoa</taxon>
        <taxon>Spiralia</taxon>
        <taxon>Lophotrochozoa</taxon>
        <taxon>Annelida</taxon>
        <taxon>Clitellata</taxon>
        <taxon>Hirudinea</taxon>
        <taxon>Rhynchobdellida</taxon>
        <taxon>Glossiphoniidae</taxon>
        <taxon>Helobdella</taxon>
    </lineage>
</organism>
<dbReference type="EMBL" id="AMQM01003521">
    <property type="status" value="NOT_ANNOTATED_CDS"/>
    <property type="molecule type" value="Genomic_DNA"/>
</dbReference>
<dbReference type="eggNOG" id="KOG2571">
    <property type="taxonomic scope" value="Eukaryota"/>
</dbReference>
<comment type="catalytic activity">
    <reaction evidence="12">
        <text>[(1-&gt;4)-N-acetyl-beta-D-glucosaminyl](n) + UDP-N-acetyl-alpha-D-glucosamine = [(1-&gt;4)-N-acetyl-beta-D-glucosaminyl](n+1) + UDP + H(+)</text>
        <dbReference type="Rhea" id="RHEA:16637"/>
        <dbReference type="Rhea" id="RHEA-COMP:9593"/>
        <dbReference type="Rhea" id="RHEA-COMP:9595"/>
        <dbReference type="ChEBI" id="CHEBI:15378"/>
        <dbReference type="ChEBI" id="CHEBI:17029"/>
        <dbReference type="ChEBI" id="CHEBI:57705"/>
        <dbReference type="ChEBI" id="CHEBI:58223"/>
        <dbReference type="EC" id="2.4.1.16"/>
    </reaction>
</comment>
<dbReference type="GO" id="GO:0005886">
    <property type="term" value="C:plasma membrane"/>
    <property type="evidence" value="ECO:0007669"/>
    <property type="project" value="UniProtKB-SubCell"/>
</dbReference>
<comment type="similarity">
    <text evidence="11">Belongs to the chitin synthase family. Class IV subfamily.</text>
</comment>
<keyword evidence="6 14" id="KW-0812">Transmembrane</keyword>
<dbReference type="EC" id="2.4.1.16" evidence="2"/>
<proteinExistence type="inferred from homology"/>
<feature type="transmembrane region" description="Helical" evidence="14">
    <location>
        <begin position="637"/>
        <end position="658"/>
    </location>
</feature>
<evidence type="ECO:0000256" key="7">
    <source>
        <dbReference type="ARBA" id="ARBA00022989"/>
    </source>
</evidence>
<evidence type="ECO:0000256" key="2">
    <source>
        <dbReference type="ARBA" id="ARBA00012543"/>
    </source>
</evidence>
<dbReference type="OrthoDB" id="370884at2759"/>
<feature type="transmembrane region" description="Helical" evidence="14">
    <location>
        <begin position="578"/>
        <end position="602"/>
    </location>
</feature>
<evidence type="ECO:0000256" key="14">
    <source>
        <dbReference type="SAM" id="Phobius"/>
    </source>
</evidence>
<evidence type="ECO:0000256" key="5">
    <source>
        <dbReference type="ARBA" id="ARBA00022679"/>
    </source>
</evidence>
<dbReference type="EMBL" id="KB096183">
    <property type="protein sequence ID" value="ESO07781.1"/>
    <property type="molecule type" value="Genomic_DNA"/>
</dbReference>
<feature type="transmembrane region" description="Helical" evidence="14">
    <location>
        <begin position="6"/>
        <end position="25"/>
    </location>
</feature>
<dbReference type="HOGENOM" id="CLU_004002_2_1_1"/>
<reference evidence="15 17" key="2">
    <citation type="journal article" date="2013" name="Nature">
        <title>Insights into bilaterian evolution from three spiralian genomes.</title>
        <authorList>
            <person name="Simakov O."/>
            <person name="Marletaz F."/>
            <person name="Cho S.J."/>
            <person name="Edsinger-Gonzales E."/>
            <person name="Havlak P."/>
            <person name="Hellsten U."/>
            <person name="Kuo D.H."/>
            <person name="Larsson T."/>
            <person name="Lv J."/>
            <person name="Arendt D."/>
            <person name="Savage R."/>
            <person name="Osoegawa K."/>
            <person name="de Jong P."/>
            <person name="Grimwood J."/>
            <person name="Chapman J.A."/>
            <person name="Shapiro H."/>
            <person name="Aerts A."/>
            <person name="Otillar R.P."/>
            <person name="Terry A.Y."/>
            <person name="Boore J.L."/>
            <person name="Grigoriev I.V."/>
            <person name="Lindberg D.R."/>
            <person name="Seaver E.C."/>
            <person name="Weisblat D.A."/>
            <person name="Putnam N.H."/>
            <person name="Rokhsar D.S."/>
        </authorList>
    </citation>
    <scope>NUCLEOTIDE SEQUENCE</scope>
</reference>
<feature type="compositionally biased region" description="Low complexity" evidence="13">
    <location>
        <begin position="848"/>
        <end position="858"/>
    </location>
</feature>
<feature type="transmembrane region" description="Helical" evidence="14">
    <location>
        <begin position="960"/>
        <end position="981"/>
    </location>
</feature>
<dbReference type="EMBL" id="AMQM01003522">
    <property type="status" value="NOT_ANNOTATED_CDS"/>
    <property type="molecule type" value="Genomic_DNA"/>
</dbReference>
<evidence type="ECO:0000256" key="6">
    <source>
        <dbReference type="ARBA" id="ARBA00022692"/>
    </source>
</evidence>
<dbReference type="OMA" id="MTAPECT"/>
<keyword evidence="8" id="KW-0175">Coiled coil</keyword>
<protein>
    <recommendedName>
        <fullName evidence="2">chitin synthase</fullName>
        <ecNumber evidence="2">2.4.1.16</ecNumber>
    </recommendedName>
</protein>
<keyword evidence="7 14" id="KW-1133">Transmembrane helix</keyword>
<evidence type="ECO:0000256" key="13">
    <source>
        <dbReference type="SAM" id="MobiDB-lite"/>
    </source>
</evidence>
<dbReference type="InterPro" id="IPR029044">
    <property type="entry name" value="Nucleotide-diphossugar_trans"/>
</dbReference>
<dbReference type="PANTHER" id="PTHR22914">
    <property type="entry name" value="CHITIN SYNTHASE"/>
    <property type="match status" value="1"/>
</dbReference>
<evidence type="ECO:0000256" key="1">
    <source>
        <dbReference type="ARBA" id="ARBA00004651"/>
    </source>
</evidence>
<dbReference type="GO" id="GO:0006031">
    <property type="term" value="P:chitin biosynthetic process"/>
    <property type="evidence" value="ECO:0000318"/>
    <property type="project" value="GO_Central"/>
</dbReference>
<dbReference type="Pfam" id="PF03142">
    <property type="entry name" value="Chitin_synth_2"/>
    <property type="match status" value="1"/>
</dbReference>
<feature type="transmembrane region" description="Helical" evidence="14">
    <location>
        <begin position="608"/>
        <end position="630"/>
    </location>
</feature>
<keyword evidence="10" id="KW-0325">Glycoprotein</keyword>
<evidence type="ECO:0000256" key="8">
    <source>
        <dbReference type="ARBA" id="ARBA00023054"/>
    </source>
</evidence>
<dbReference type="EnsemblMetazoa" id="HelroT76186">
    <property type="protein sequence ID" value="HelroP76186"/>
    <property type="gene ID" value="HelroG76186"/>
</dbReference>
<evidence type="ECO:0000256" key="3">
    <source>
        <dbReference type="ARBA" id="ARBA00022475"/>
    </source>
</evidence>
<name>T1G2G4_HELRO</name>
<evidence type="ECO:0000256" key="11">
    <source>
        <dbReference type="ARBA" id="ARBA00046329"/>
    </source>
</evidence>
<dbReference type="KEGG" id="hro:HELRODRAFT_76186"/>
<feature type="transmembrane region" description="Helical" evidence="14">
    <location>
        <begin position="670"/>
        <end position="689"/>
    </location>
</feature>
<dbReference type="PANTHER" id="PTHR22914:SF42">
    <property type="entry name" value="CHITIN SYNTHASE"/>
    <property type="match status" value="1"/>
</dbReference>
<keyword evidence="3" id="KW-1003">Cell membrane</keyword>
<evidence type="ECO:0000256" key="10">
    <source>
        <dbReference type="ARBA" id="ARBA00023180"/>
    </source>
</evidence>
<feature type="transmembrane region" description="Helical" evidence="14">
    <location>
        <begin position="545"/>
        <end position="566"/>
    </location>
</feature>
<dbReference type="Proteomes" id="UP000015101">
    <property type="component" value="Unassembled WGS sequence"/>
</dbReference>
<reference evidence="16" key="3">
    <citation type="submission" date="2015-06" db="UniProtKB">
        <authorList>
            <consortium name="EnsemblMetazoa"/>
        </authorList>
    </citation>
    <scope>IDENTIFICATION</scope>
</reference>
<comment type="subcellular location">
    <subcellularLocation>
        <location evidence="1">Cell membrane</location>
        <topology evidence="1">Multi-pass membrane protein</topology>
    </subcellularLocation>
</comment>
<evidence type="ECO:0000313" key="15">
    <source>
        <dbReference type="EMBL" id="ESO07781.1"/>
    </source>
</evidence>
<feature type="compositionally biased region" description="Polar residues" evidence="13">
    <location>
        <begin position="808"/>
        <end position="826"/>
    </location>
</feature>
<keyword evidence="9 14" id="KW-0472">Membrane</keyword>
<evidence type="ECO:0000313" key="16">
    <source>
        <dbReference type="EnsemblMetazoa" id="HelroP76186"/>
    </source>
</evidence>
<feature type="transmembrane region" description="Helical" evidence="14">
    <location>
        <begin position="1009"/>
        <end position="1027"/>
    </location>
</feature>
<sequence length="1028" mass="118173">MDWVWVWLVHTLASLVSYFFARTSAKILVQRVCYALPIAISPYLLSGLVIGGCELHNRNPCVFSNETAIPDYLFYECYDHGSIGNVWFKEMWYLIPIFWASQLWIGWHIWFPKCKKLTTADKLFVQPLYDGVLMDQSLLYNRRRRDETRNKVVMIVPLPRDPTTAHHVEAAAAVDDGQDTDLDQLQLLNMMKDKIPFVYLCATMWHEGRSEMFCMLKSIFKLDIDQCARKNAQTFFKFKDPDYYDFEGHIFFDDAFIFFKNNSAVYEINSYVRDFIDTIQDAATAAHGITPNLQEPIIYQTPYGGRLEYILPGENKLIVHLKDSAKIRHRKRWSQVMYMYYFLGNNLEMKNYEPWRKEIRKENTFLLALDGDIDFEPTALLLLIDLMKRDEMVGAACGRIHPTGTGPMVWYQQFEYALGHWMQKAAEHVFGCVLCSPGCFSLFRGSALMSANVMAMYTTMSTEPLHYIQYDQGEDRWLCTLLLQQGYRVEYCAASDSYTHAPEGLHEFFKQRRRWMVSTMANILDLLVSWKLTTKKNENISSLYIFYQMMLFGVSIVGPGTIFLLISGAVNVALNNQLTIFWSSVINIVPICLFILLCYIGSSEVQLYFATLLAGFYCAIQMLVLVGLSVQMASNPIIFPTTIFFIFVTSIFILAAVLHPQEFFCLFHGFTYYLAIPTMYLLLNLYAIINMNVVTWGTRDDQPTQIEKELKDIHIQQEQQQQQQQQQKSLLSALRLDGIKKEGDDDEEDGFHLNCGCFKVACCVTKGKNDCNKRHQQENTEKILAEIKNVENRLSDVIESKFKSITAPSESSLNSLDKPLSTNATETDSHIKSDATFPNNSSRKDAGTDYTTNTNNTDNNKDDTNCNNNVDLKKFQLKSINASEAQFFSDLTKVYLYPLIKNKETEEKLAKDLLDLRNKASIAYLLINAIFVIVVISLQMNLDKIYIPWFWGDNINVDPLGFTFMLVYGLVMIIQVIGMIIHRTSTFLHVMATTSINSFLCCKKRKSNFVLFNQYVVILCAILSDLSS</sequence>
<feature type="transmembrane region" description="Helical" evidence="14">
    <location>
        <begin position="921"/>
        <end position="940"/>
    </location>
</feature>
<evidence type="ECO:0000256" key="4">
    <source>
        <dbReference type="ARBA" id="ARBA00022676"/>
    </source>
</evidence>
<feature type="transmembrane region" description="Helical" evidence="14">
    <location>
        <begin position="32"/>
        <end position="50"/>
    </location>
</feature>
<dbReference type="CTD" id="20215262"/>
<dbReference type="AlphaFoldDB" id="T1G2G4"/>
<dbReference type="InParanoid" id="T1G2G4"/>
<dbReference type="SUPFAM" id="SSF53448">
    <property type="entry name" value="Nucleotide-diphospho-sugar transferases"/>
    <property type="match status" value="1"/>
</dbReference>
<keyword evidence="4" id="KW-0328">Glycosyltransferase</keyword>
<dbReference type="STRING" id="6412.T1G2G4"/>
<accession>T1G2G4</accession>
<dbReference type="FunFam" id="3.90.550.10:FF:000139">
    <property type="entry name" value="Chitin synthase 8"/>
    <property type="match status" value="1"/>
</dbReference>
<evidence type="ECO:0000256" key="12">
    <source>
        <dbReference type="ARBA" id="ARBA00048014"/>
    </source>
</evidence>
<keyword evidence="5" id="KW-0808">Transferase</keyword>
<dbReference type="GeneID" id="20215262"/>
<dbReference type="GO" id="GO:0004100">
    <property type="term" value="F:chitin synthase activity"/>
    <property type="evidence" value="ECO:0000318"/>
    <property type="project" value="GO_Central"/>
</dbReference>
<reference evidence="17" key="1">
    <citation type="submission" date="2012-12" db="EMBL/GenBank/DDBJ databases">
        <authorList>
            <person name="Hellsten U."/>
            <person name="Grimwood J."/>
            <person name="Chapman J.A."/>
            <person name="Shapiro H."/>
            <person name="Aerts A."/>
            <person name="Otillar R.P."/>
            <person name="Terry A.Y."/>
            <person name="Boore J.L."/>
            <person name="Simakov O."/>
            <person name="Marletaz F."/>
            <person name="Cho S.-J."/>
            <person name="Edsinger-Gonzales E."/>
            <person name="Havlak P."/>
            <person name="Kuo D.-H."/>
            <person name="Larsson T."/>
            <person name="Lv J."/>
            <person name="Arendt D."/>
            <person name="Savage R."/>
            <person name="Osoegawa K."/>
            <person name="de Jong P."/>
            <person name="Lindberg D.R."/>
            <person name="Seaver E.C."/>
            <person name="Weisblat D.A."/>
            <person name="Putnam N.H."/>
            <person name="Grigoriev I.V."/>
            <person name="Rokhsar D.S."/>
        </authorList>
    </citation>
    <scope>NUCLEOTIDE SEQUENCE</scope>
</reference>
<keyword evidence="17" id="KW-1185">Reference proteome</keyword>
<dbReference type="InterPro" id="IPR004835">
    <property type="entry name" value="Chitin_synth"/>
</dbReference>
<dbReference type="CDD" id="cd04190">
    <property type="entry name" value="Chitin_synth_C"/>
    <property type="match status" value="1"/>
</dbReference>
<evidence type="ECO:0000313" key="17">
    <source>
        <dbReference type="Proteomes" id="UP000015101"/>
    </source>
</evidence>
<dbReference type="RefSeq" id="XP_009014392.1">
    <property type="nucleotide sequence ID" value="XM_009016144.1"/>
</dbReference>